<dbReference type="Proteomes" id="UP000076722">
    <property type="component" value="Unassembled WGS sequence"/>
</dbReference>
<dbReference type="GO" id="GO:0046872">
    <property type="term" value="F:metal ion binding"/>
    <property type="evidence" value="ECO:0007669"/>
    <property type="project" value="UniProtKB-KW"/>
</dbReference>
<keyword evidence="6" id="KW-0186">Copper</keyword>
<evidence type="ECO:0000313" key="14">
    <source>
        <dbReference type="EMBL" id="KZS88975.1"/>
    </source>
</evidence>
<dbReference type="PROSITE" id="PS00497">
    <property type="entry name" value="TYROSINASE_1"/>
    <property type="match status" value="1"/>
</dbReference>
<evidence type="ECO:0000256" key="10">
    <source>
        <dbReference type="ARBA" id="ARBA00048881"/>
    </source>
</evidence>
<dbReference type="InterPro" id="IPR041640">
    <property type="entry name" value="Tyrosinase_C"/>
</dbReference>
<evidence type="ECO:0000256" key="7">
    <source>
        <dbReference type="ARBA" id="ARBA00023033"/>
    </source>
</evidence>
<dbReference type="AlphaFoldDB" id="A0A164PRN3"/>
<proteinExistence type="inferred from homology"/>
<dbReference type="Gene3D" id="1.10.1280.10">
    <property type="entry name" value="Di-copper center containing domain from catechol oxidase"/>
    <property type="match status" value="1"/>
</dbReference>
<evidence type="ECO:0000259" key="12">
    <source>
        <dbReference type="PROSITE" id="PS00497"/>
    </source>
</evidence>
<dbReference type="SUPFAM" id="SSF48056">
    <property type="entry name" value="Di-copper centre-containing domain"/>
    <property type="match status" value="1"/>
</dbReference>
<feature type="region of interest" description="Disordered" evidence="11">
    <location>
        <begin position="229"/>
        <end position="248"/>
    </location>
</feature>
<dbReference type="EMBL" id="KV419431">
    <property type="protein sequence ID" value="KZS88975.1"/>
    <property type="molecule type" value="Genomic_DNA"/>
</dbReference>
<feature type="domain" description="Tyrosinase copper-binding" evidence="13">
    <location>
        <begin position="365"/>
        <end position="376"/>
    </location>
</feature>
<evidence type="ECO:0000256" key="6">
    <source>
        <dbReference type="ARBA" id="ARBA00023008"/>
    </source>
</evidence>
<dbReference type="PROSITE" id="PS00498">
    <property type="entry name" value="TYROSINASE_2"/>
    <property type="match status" value="1"/>
</dbReference>
<dbReference type="InterPro" id="IPR050316">
    <property type="entry name" value="Tyrosinase/Hemocyanin"/>
</dbReference>
<keyword evidence="15" id="KW-1185">Reference proteome</keyword>
<evidence type="ECO:0000256" key="4">
    <source>
        <dbReference type="ARBA" id="ARBA00022723"/>
    </source>
</evidence>
<dbReference type="Gene3D" id="2.60.310.20">
    <property type="match status" value="1"/>
</dbReference>
<gene>
    <name evidence="14" type="ORF">SISNIDRAFT_489632</name>
</gene>
<comment type="similarity">
    <text evidence="2">Belongs to the tyrosinase family.</text>
</comment>
<dbReference type="Pfam" id="PF18132">
    <property type="entry name" value="Tyrosinase_C"/>
    <property type="match status" value="1"/>
</dbReference>
<keyword evidence="8" id="KW-0470">Melanin biosynthesis</keyword>
<dbReference type="OrthoDB" id="6132182at2759"/>
<accession>A0A164PRN3</accession>
<comment type="catalytic activity">
    <reaction evidence="10">
        <text>L-tyrosine + O2 = L-dopaquinone + H2O</text>
        <dbReference type="Rhea" id="RHEA:18117"/>
        <dbReference type="ChEBI" id="CHEBI:15377"/>
        <dbReference type="ChEBI" id="CHEBI:15379"/>
        <dbReference type="ChEBI" id="CHEBI:57924"/>
        <dbReference type="ChEBI" id="CHEBI:58315"/>
        <dbReference type="EC" id="1.14.18.1"/>
    </reaction>
</comment>
<reference evidence="14 15" key="1">
    <citation type="journal article" date="2016" name="Mol. Biol. Evol.">
        <title>Comparative Genomics of Early-Diverging Mushroom-Forming Fungi Provides Insights into the Origins of Lignocellulose Decay Capabilities.</title>
        <authorList>
            <person name="Nagy L.G."/>
            <person name="Riley R."/>
            <person name="Tritt A."/>
            <person name="Adam C."/>
            <person name="Daum C."/>
            <person name="Floudas D."/>
            <person name="Sun H."/>
            <person name="Yadav J.S."/>
            <person name="Pangilinan J."/>
            <person name="Larsson K.H."/>
            <person name="Matsuura K."/>
            <person name="Barry K."/>
            <person name="Labutti K."/>
            <person name="Kuo R."/>
            <person name="Ohm R.A."/>
            <person name="Bhattacharya S.S."/>
            <person name="Shirouzu T."/>
            <person name="Yoshinaga Y."/>
            <person name="Martin F.M."/>
            <person name="Grigoriev I.V."/>
            <person name="Hibbett D.S."/>
        </authorList>
    </citation>
    <scope>NUCLEOTIDE SEQUENCE [LARGE SCALE GENOMIC DNA]</scope>
    <source>
        <strain evidence="14 15">HHB9708</strain>
    </source>
</reference>
<protein>
    <recommendedName>
        <fullName evidence="3">tyrosinase</fullName>
        <ecNumber evidence="3">1.14.18.1</ecNumber>
    </recommendedName>
</protein>
<evidence type="ECO:0000256" key="11">
    <source>
        <dbReference type="SAM" id="MobiDB-lite"/>
    </source>
</evidence>
<dbReference type="PANTHER" id="PTHR11474">
    <property type="entry name" value="TYROSINASE FAMILY MEMBER"/>
    <property type="match status" value="1"/>
</dbReference>
<dbReference type="GO" id="GO:0004503">
    <property type="term" value="F:tyrosinase activity"/>
    <property type="evidence" value="ECO:0007669"/>
    <property type="project" value="UniProtKB-EC"/>
</dbReference>
<dbReference type="PANTHER" id="PTHR11474:SF76">
    <property type="entry name" value="SHKT DOMAIN-CONTAINING PROTEIN"/>
    <property type="match status" value="1"/>
</dbReference>
<evidence type="ECO:0000313" key="15">
    <source>
        <dbReference type="Proteomes" id="UP000076722"/>
    </source>
</evidence>
<sequence length="633" mass="70567">MANVGTYAITGIPVPPNTPIPIRREIHEWASNDENKEQVALFLLAFERFQRIKPEEKLSYFKIAGIHGLPREPWDGAEYPDPNAYYCAHSTILFPTWHRPYLLLFEQRIHEIMINDLIPWVEDAKKQVRLTELANSWRLPYWDWGVRHPDVAAIVREPNINKYVDILQETVGILREAVSSSQAQAGNVATAPDKIINNNHNPVYSFQTSVPMKDLGIVFEDTGGEDSPYSIAQSTSRHPPKYNSKDPNVQKIWIGGIQNNDDVTKALNGLETPGDPPQVPLWGLVYRLMCPKYCQTYEEFATVNQVQSQSSKSPNIPPKVTVKSRSHLSLESIHNNVHVYIGGGGNRDQSHGPGHMSETAVSAFDPIFWFHHCNVDRLLAIWQTLYPDRWIPDPNTKGDHDDKALTSESPLSPFHVNKQNKSFTSNTVRDWTAFGYTYPELPHGLSNGENGADSQDQYISGIRAQITALYGPSSSELALARDLGDPKDFVLNVEFALGGLGFVIHFFLQGSEIGQVTNFSSPISQTGCENCQDQQLAGAISTGQVVLSAALYSALRDSNASRRLKNLDPDTVASFLDANVTWKIYKLNGEEVEPAAISLNVTTEYGSVHYVSDPGRLPIFEPKQALSGAAWVY</sequence>
<evidence type="ECO:0000256" key="8">
    <source>
        <dbReference type="ARBA" id="ARBA00023101"/>
    </source>
</evidence>
<keyword evidence="7" id="KW-0503">Monooxygenase</keyword>
<evidence type="ECO:0000256" key="2">
    <source>
        <dbReference type="ARBA" id="ARBA00009928"/>
    </source>
</evidence>
<dbReference type="EC" id="1.14.18.1" evidence="3"/>
<dbReference type="GO" id="GO:0042438">
    <property type="term" value="P:melanin biosynthetic process"/>
    <property type="evidence" value="ECO:0007669"/>
    <property type="project" value="UniProtKB-KW"/>
</dbReference>
<evidence type="ECO:0000259" key="13">
    <source>
        <dbReference type="PROSITE" id="PS00498"/>
    </source>
</evidence>
<evidence type="ECO:0000256" key="5">
    <source>
        <dbReference type="ARBA" id="ARBA00023002"/>
    </source>
</evidence>
<comment type="cofactor">
    <cofactor evidence="1">
        <name>Cu(2+)</name>
        <dbReference type="ChEBI" id="CHEBI:29036"/>
    </cofactor>
</comment>
<evidence type="ECO:0000256" key="1">
    <source>
        <dbReference type="ARBA" id="ARBA00001973"/>
    </source>
</evidence>
<evidence type="ECO:0000256" key="3">
    <source>
        <dbReference type="ARBA" id="ARBA00011906"/>
    </source>
</evidence>
<dbReference type="InterPro" id="IPR008922">
    <property type="entry name" value="Di-copper_centre_dom_sf"/>
</dbReference>
<organism evidence="14 15">
    <name type="scientific">Sistotremastrum niveocremeum HHB9708</name>
    <dbReference type="NCBI Taxonomy" id="1314777"/>
    <lineage>
        <taxon>Eukaryota</taxon>
        <taxon>Fungi</taxon>
        <taxon>Dikarya</taxon>
        <taxon>Basidiomycota</taxon>
        <taxon>Agaricomycotina</taxon>
        <taxon>Agaricomycetes</taxon>
        <taxon>Sistotremastrales</taxon>
        <taxon>Sistotremastraceae</taxon>
        <taxon>Sertulicium</taxon>
        <taxon>Sertulicium niveocremeum</taxon>
    </lineage>
</organism>
<dbReference type="PRINTS" id="PR00092">
    <property type="entry name" value="TYROSINASE"/>
</dbReference>
<comment type="catalytic activity">
    <reaction evidence="9">
        <text>2 L-dopa + O2 = 2 L-dopaquinone + 2 H2O</text>
        <dbReference type="Rhea" id="RHEA:34287"/>
        <dbReference type="ChEBI" id="CHEBI:15377"/>
        <dbReference type="ChEBI" id="CHEBI:15379"/>
        <dbReference type="ChEBI" id="CHEBI:57504"/>
        <dbReference type="ChEBI" id="CHEBI:57924"/>
        <dbReference type="EC" id="1.14.18.1"/>
    </reaction>
</comment>
<dbReference type="Pfam" id="PF00264">
    <property type="entry name" value="Tyrosinase"/>
    <property type="match status" value="1"/>
</dbReference>
<keyword evidence="4" id="KW-0479">Metal-binding</keyword>
<name>A0A164PRN3_9AGAM</name>
<keyword evidence="5" id="KW-0560">Oxidoreductase</keyword>
<dbReference type="STRING" id="1314777.A0A164PRN3"/>
<dbReference type="InterPro" id="IPR002227">
    <property type="entry name" value="Tyrosinase_Cu-bd"/>
</dbReference>
<feature type="domain" description="Tyrosinase copper-binding" evidence="12">
    <location>
        <begin position="89"/>
        <end position="106"/>
    </location>
</feature>
<evidence type="ECO:0000256" key="9">
    <source>
        <dbReference type="ARBA" id="ARBA00048233"/>
    </source>
</evidence>